<feature type="transmembrane region" description="Helical" evidence="8">
    <location>
        <begin position="69"/>
        <end position="88"/>
    </location>
</feature>
<evidence type="ECO:0000313" key="10">
    <source>
        <dbReference type="Proteomes" id="UP000823934"/>
    </source>
</evidence>
<dbReference type="GO" id="GO:0005886">
    <property type="term" value="C:plasma membrane"/>
    <property type="evidence" value="ECO:0007669"/>
    <property type="project" value="UniProtKB-SubCell"/>
</dbReference>
<organism evidence="9 10">
    <name type="scientific">Candidatus Ignatzschineria merdigallinarum</name>
    <dbReference type="NCBI Taxonomy" id="2838621"/>
    <lineage>
        <taxon>Bacteria</taxon>
        <taxon>Pseudomonadati</taxon>
        <taxon>Pseudomonadota</taxon>
        <taxon>Gammaproteobacteria</taxon>
        <taxon>Cardiobacteriales</taxon>
        <taxon>Ignatzschineriaceae</taxon>
        <taxon>Ignatzschineria</taxon>
    </lineage>
</organism>
<reference evidence="9" key="1">
    <citation type="journal article" date="2021" name="PeerJ">
        <title>Extensive microbial diversity within the chicken gut microbiome revealed by metagenomics and culture.</title>
        <authorList>
            <person name="Gilroy R."/>
            <person name="Ravi A."/>
            <person name="Getino M."/>
            <person name="Pursley I."/>
            <person name="Horton D.L."/>
            <person name="Alikhan N.F."/>
            <person name="Baker D."/>
            <person name="Gharbi K."/>
            <person name="Hall N."/>
            <person name="Watson M."/>
            <person name="Adriaenssens E.M."/>
            <person name="Foster-Nyarko E."/>
            <person name="Jarju S."/>
            <person name="Secka A."/>
            <person name="Antonio M."/>
            <person name="Oren A."/>
            <person name="Chaudhuri R.R."/>
            <person name="La Ragione R."/>
            <person name="Hildebrand F."/>
            <person name="Pallen M.J."/>
        </authorList>
    </citation>
    <scope>NUCLEOTIDE SEQUENCE</scope>
    <source>
        <strain evidence="9">CHK160-9182</strain>
    </source>
</reference>
<keyword evidence="3 8" id="KW-0813">Transport</keyword>
<feature type="transmembrane region" description="Helical" evidence="8">
    <location>
        <begin position="404"/>
        <end position="428"/>
    </location>
</feature>
<dbReference type="PANTHER" id="PTHR30330">
    <property type="entry name" value="AGSS FAMILY TRANSPORTER, SODIUM-ALANINE"/>
    <property type="match status" value="1"/>
</dbReference>
<evidence type="ECO:0000256" key="3">
    <source>
        <dbReference type="ARBA" id="ARBA00022448"/>
    </source>
</evidence>
<protein>
    <submittedName>
        <fullName evidence="9">Alanine:cation symporter family protein</fullName>
    </submittedName>
</protein>
<feature type="transmembrane region" description="Helical" evidence="8">
    <location>
        <begin position="180"/>
        <end position="199"/>
    </location>
</feature>
<gene>
    <name evidence="9" type="ORF">H9889_09055</name>
</gene>
<evidence type="ECO:0000256" key="6">
    <source>
        <dbReference type="ARBA" id="ARBA00022989"/>
    </source>
</evidence>
<proteinExistence type="inferred from homology"/>
<feature type="transmembrane region" description="Helical" evidence="8">
    <location>
        <begin position="344"/>
        <end position="365"/>
    </location>
</feature>
<feature type="transmembrane region" description="Helical" evidence="8">
    <location>
        <begin position="142"/>
        <end position="160"/>
    </location>
</feature>
<evidence type="ECO:0000256" key="7">
    <source>
        <dbReference type="ARBA" id="ARBA00023136"/>
    </source>
</evidence>
<keyword evidence="7 8" id="KW-0472">Membrane</keyword>
<reference evidence="9" key="2">
    <citation type="submission" date="2021-04" db="EMBL/GenBank/DDBJ databases">
        <authorList>
            <person name="Gilroy R."/>
        </authorList>
    </citation>
    <scope>NUCLEOTIDE SEQUENCE</scope>
    <source>
        <strain evidence="9">CHK160-9182</strain>
    </source>
</reference>
<evidence type="ECO:0000313" key="9">
    <source>
        <dbReference type="EMBL" id="HIW07453.1"/>
    </source>
</evidence>
<dbReference type="Pfam" id="PF01235">
    <property type="entry name" value="Na_Ala_symp"/>
    <property type="match status" value="1"/>
</dbReference>
<dbReference type="Proteomes" id="UP000823934">
    <property type="component" value="Unassembled WGS sequence"/>
</dbReference>
<dbReference type="AlphaFoldDB" id="A0A9D1Q7P5"/>
<dbReference type="InterPro" id="IPR001463">
    <property type="entry name" value="Na/Ala_symport"/>
</dbReference>
<comment type="caution">
    <text evidence="9">The sequence shown here is derived from an EMBL/GenBank/DDBJ whole genome shotgun (WGS) entry which is preliminary data.</text>
</comment>
<feature type="transmembrane region" description="Helical" evidence="8">
    <location>
        <begin position="292"/>
        <end position="314"/>
    </location>
</feature>
<dbReference type="PRINTS" id="PR00175">
    <property type="entry name" value="NAALASMPORT"/>
</dbReference>
<dbReference type="EMBL" id="DXHP01000196">
    <property type="protein sequence ID" value="HIW07453.1"/>
    <property type="molecule type" value="Genomic_DNA"/>
</dbReference>
<keyword evidence="8" id="KW-0997">Cell inner membrane</keyword>
<name>A0A9D1Q7P5_9GAMM</name>
<evidence type="ECO:0000256" key="5">
    <source>
        <dbReference type="ARBA" id="ARBA00022692"/>
    </source>
</evidence>
<comment type="similarity">
    <text evidence="2 8">Belongs to the alanine or glycine:cation symporter (AGCS) (TC 2.A.25) family.</text>
</comment>
<feature type="transmembrane region" description="Helical" evidence="8">
    <location>
        <begin position="211"/>
        <end position="239"/>
    </location>
</feature>
<keyword evidence="4" id="KW-1003">Cell membrane</keyword>
<dbReference type="NCBIfam" id="TIGR00835">
    <property type="entry name" value="agcS"/>
    <property type="match status" value="1"/>
</dbReference>
<keyword evidence="8" id="KW-0769">Symport</keyword>
<accession>A0A9D1Q7P5</accession>
<keyword evidence="6 8" id="KW-1133">Transmembrane helix</keyword>
<keyword evidence="5 8" id="KW-0812">Transmembrane</keyword>
<dbReference type="GO" id="GO:0005283">
    <property type="term" value="F:amino acid:sodium symporter activity"/>
    <property type="evidence" value="ECO:0007669"/>
    <property type="project" value="InterPro"/>
</dbReference>
<evidence type="ECO:0000256" key="2">
    <source>
        <dbReference type="ARBA" id="ARBA00009261"/>
    </source>
</evidence>
<sequence length="481" mass="52833">MAKDLFYLLIDEWIWLFILMPLFFTLSLYLTYKTGFVQCRFLKATWSSLFEKTSDNIGISPLGAFNLSMAGRIGAGNVIGVAFAISVGGPGAVFWMWVVAFLSMALAFIENILTQVYRVKIGDIYQGGPAYYIAKGLKSPKLGALFALVLIFVFGFLFNIIQSSTIIDMVSMTYEVQSNIWVLIGLVVLTGIAISGGLRRISHVTEIIVPFILLLYFCVMLFIFATNITAVPCIFQLIINNAFGGQEMMVGGLAAAMVQGVKRGLLFNGTGMGSSTLAGATANTRHPAKQGLLQSLGVFMDTFFVSVITAFVILESGLYGHGIPNGILLAQGAISHYLGGFAPYYVSFVLLLTSFAAIVANYYYGESNITYLSRRKSVLLSYRVVVLGMLVLGALIDIELLWDIVTLFIGSMTIVNLVVIFLLSGTALKVWANYLQQRNAGIIPHFYAEDLPELSGIESWEKPEALKNREREDAYFKAMPK</sequence>
<comment type="subcellular location">
    <subcellularLocation>
        <location evidence="8">Cell inner membrane</location>
        <topology evidence="8">Multi-pass membrane protein</topology>
    </subcellularLocation>
    <subcellularLocation>
        <location evidence="1">Cell membrane</location>
        <topology evidence="1">Multi-pass membrane protein</topology>
    </subcellularLocation>
</comment>
<feature type="transmembrane region" description="Helical" evidence="8">
    <location>
        <begin position="13"/>
        <end position="32"/>
    </location>
</feature>
<feature type="transmembrane region" description="Helical" evidence="8">
    <location>
        <begin position="377"/>
        <end position="398"/>
    </location>
</feature>
<dbReference type="PANTHER" id="PTHR30330:SF1">
    <property type="entry name" value="AMINO-ACID CARRIER PROTEIN ALST"/>
    <property type="match status" value="1"/>
</dbReference>
<evidence type="ECO:0000256" key="8">
    <source>
        <dbReference type="RuleBase" id="RU363064"/>
    </source>
</evidence>
<evidence type="ECO:0000256" key="1">
    <source>
        <dbReference type="ARBA" id="ARBA00004651"/>
    </source>
</evidence>
<evidence type="ECO:0000256" key="4">
    <source>
        <dbReference type="ARBA" id="ARBA00022475"/>
    </source>
</evidence>